<feature type="domain" description="Peptidase A1" evidence="4">
    <location>
        <begin position="82"/>
        <end position="361"/>
    </location>
</feature>
<dbReference type="InterPro" id="IPR001969">
    <property type="entry name" value="Aspartic_peptidase_AS"/>
</dbReference>
<dbReference type="Gene3D" id="1.10.225.10">
    <property type="entry name" value="Saposin-like"/>
    <property type="match status" value="1"/>
</dbReference>
<evidence type="ECO:0000313" key="5">
    <source>
        <dbReference type="EMBL" id="KAI7734527.1"/>
    </source>
</evidence>
<feature type="disulfide bond" evidence="2">
    <location>
        <begin position="113"/>
        <end position="119"/>
    </location>
</feature>
<dbReference type="Proteomes" id="UP001206925">
    <property type="component" value="Unassembled WGS sequence"/>
</dbReference>
<comment type="similarity">
    <text evidence="1 3">Belongs to the peptidase A1 family.</text>
</comment>
<evidence type="ECO:0000259" key="4">
    <source>
        <dbReference type="PROSITE" id="PS51767"/>
    </source>
</evidence>
<evidence type="ECO:0000256" key="1">
    <source>
        <dbReference type="ARBA" id="ARBA00007447"/>
    </source>
</evidence>
<keyword evidence="3" id="KW-0645">Protease</keyword>
<keyword evidence="2" id="KW-1015">Disulfide bond</keyword>
<protein>
    <recommendedName>
        <fullName evidence="4">Peptidase A1 domain-containing protein</fullName>
    </recommendedName>
</protein>
<dbReference type="PANTHER" id="PTHR47966:SF80">
    <property type="entry name" value="ASPARTIC PROTEINASE-LIKE"/>
    <property type="match status" value="1"/>
</dbReference>
<gene>
    <name evidence="5" type="ORF">M8C21_025055</name>
</gene>
<dbReference type="PRINTS" id="PR00792">
    <property type="entry name" value="PEPSIN"/>
</dbReference>
<dbReference type="SUPFAM" id="SSF47862">
    <property type="entry name" value="Saposin"/>
    <property type="match status" value="1"/>
</dbReference>
<evidence type="ECO:0000256" key="2">
    <source>
        <dbReference type="PIRSR" id="PIRSR601461-2"/>
    </source>
</evidence>
<dbReference type="GO" id="GO:0004190">
    <property type="term" value="F:aspartic-type endopeptidase activity"/>
    <property type="evidence" value="ECO:0007669"/>
    <property type="project" value="UniProtKB-KW"/>
</dbReference>
<dbReference type="Pfam" id="PF00026">
    <property type="entry name" value="Asp"/>
    <property type="match status" value="2"/>
</dbReference>
<dbReference type="PANTHER" id="PTHR47966">
    <property type="entry name" value="BETA-SITE APP-CLEAVING ENZYME, ISOFORM A-RELATED"/>
    <property type="match status" value="1"/>
</dbReference>
<dbReference type="Gene3D" id="2.40.70.10">
    <property type="entry name" value="Acid Proteases"/>
    <property type="match status" value="2"/>
</dbReference>
<dbReference type="InterPro" id="IPR011001">
    <property type="entry name" value="Saposin-like"/>
</dbReference>
<proteinExistence type="inferred from homology"/>
<accession>A0AAD5C3P8</accession>
<dbReference type="EMBL" id="JAMZMK010009694">
    <property type="protein sequence ID" value="KAI7734527.1"/>
    <property type="molecule type" value="Genomic_DNA"/>
</dbReference>
<keyword evidence="6" id="KW-1185">Reference proteome</keyword>
<dbReference type="InterPro" id="IPR021109">
    <property type="entry name" value="Peptidase_aspartic_dom_sf"/>
</dbReference>
<keyword evidence="3" id="KW-0378">Hydrolase</keyword>
<dbReference type="GO" id="GO:0006508">
    <property type="term" value="P:proteolysis"/>
    <property type="evidence" value="ECO:0007669"/>
    <property type="project" value="UniProtKB-KW"/>
</dbReference>
<name>A0AAD5C3P8_AMBAR</name>
<comment type="caution">
    <text evidence="5">The sequence shown here is derived from an EMBL/GenBank/DDBJ whole genome shotgun (WGS) entry which is preliminary data.</text>
</comment>
<dbReference type="InterPro" id="IPR001461">
    <property type="entry name" value="Aspartic_peptidase_A1"/>
</dbReference>
<evidence type="ECO:0000313" key="6">
    <source>
        <dbReference type="Proteomes" id="UP001206925"/>
    </source>
</evidence>
<organism evidence="5 6">
    <name type="scientific">Ambrosia artemisiifolia</name>
    <name type="common">Common ragweed</name>
    <dbReference type="NCBI Taxonomy" id="4212"/>
    <lineage>
        <taxon>Eukaryota</taxon>
        <taxon>Viridiplantae</taxon>
        <taxon>Streptophyta</taxon>
        <taxon>Embryophyta</taxon>
        <taxon>Tracheophyta</taxon>
        <taxon>Spermatophyta</taxon>
        <taxon>Magnoliopsida</taxon>
        <taxon>eudicotyledons</taxon>
        <taxon>Gunneridae</taxon>
        <taxon>Pentapetalae</taxon>
        <taxon>asterids</taxon>
        <taxon>campanulids</taxon>
        <taxon>Asterales</taxon>
        <taxon>Asteraceae</taxon>
        <taxon>Asteroideae</taxon>
        <taxon>Heliantheae alliance</taxon>
        <taxon>Heliantheae</taxon>
        <taxon>Ambrosia</taxon>
    </lineage>
</organism>
<dbReference type="PROSITE" id="PS51767">
    <property type="entry name" value="PEPTIDASE_A1"/>
    <property type="match status" value="1"/>
</dbReference>
<sequence length="364" mass="39432">MGRTLDTIALFVFLSTLLHTFIFSTSTDGLVRIRLKKVRSGDDNEGDYLNAPIKEYGTNVDDLQDSGTYDIVALKNYRNAQYFGEIGIGTPPQNFNVIFDTGSANLWIPSSECLSSASCLHHSKYNSRESSTYKMNGICESGCSAIADTGASFIAGPPTMINKINLAIGTAGPFEDSCRMAVTSVGRVIFDSLAKFVDQKKLCLPFGPCVGNYNESAIIKSVTDRSNDAFSGLQQLPPICLICKLAVNWMHSSIVSTRDFALRAAGGLCNLIPIPGGASAVECARIPFMPTVSFTIGDKEFELSPDEYIVKIGKGDSMICVSGFISMDVPPTSGPLWVLGDVFMRRYHTVFDYGNLRMGFAEAA</sequence>
<dbReference type="SUPFAM" id="SSF50630">
    <property type="entry name" value="Acid proteases"/>
    <property type="match status" value="2"/>
</dbReference>
<reference evidence="5" key="1">
    <citation type="submission" date="2022-06" db="EMBL/GenBank/DDBJ databases">
        <title>Uncovering the hologenomic basis of an extraordinary plant invasion.</title>
        <authorList>
            <person name="Bieker V.C."/>
            <person name="Martin M.D."/>
            <person name="Gilbert T."/>
            <person name="Hodgins K."/>
            <person name="Battlay P."/>
            <person name="Petersen B."/>
            <person name="Wilson J."/>
        </authorList>
    </citation>
    <scope>NUCLEOTIDE SEQUENCE</scope>
    <source>
        <strain evidence="5">AA19_3_7</strain>
        <tissue evidence="5">Leaf</tissue>
    </source>
</reference>
<dbReference type="InterPro" id="IPR033121">
    <property type="entry name" value="PEPTIDASE_A1"/>
</dbReference>
<dbReference type="AlphaFoldDB" id="A0AAD5C3P8"/>
<evidence type="ECO:0000256" key="3">
    <source>
        <dbReference type="RuleBase" id="RU000454"/>
    </source>
</evidence>
<keyword evidence="3" id="KW-0064">Aspartyl protease</keyword>
<dbReference type="PROSITE" id="PS00141">
    <property type="entry name" value="ASP_PROTEASE"/>
    <property type="match status" value="2"/>
</dbReference>